<keyword evidence="2" id="KW-1185">Reference proteome</keyword>
<dbReference type="EMBL" id="MWML01000187">
    <property type="protein sequence ID" value="TCG05190.1"/>
    <property type="molecule type" value="Genomic_DNA"/>
</dbReference>
<accession>A0A4R0XBY4</accession>
<evidence type="ECO:0000313" key="2">
    <source>
        <dbReference type="Proteomes" id="UP000294200"/>
    </source>
</evidence>
<dbReference type="Proteomes" id="UP000294200">
    <property type="component" value="Unassembled WGS sequence"/>
</dbReference>
<sequence length="84" mass="9598">MGSQIISGNRTCNTEDDRPTHLCRRVVHEPRRATNEAGPMLRKPAPTLLRQDVDISAHRIDEHYFAHAFEVCNAYRKQVLASDL</sequence>
<gene>
    <name evidence="1" type="ORF">BZM27_35590</name>
</gene>
<evidence type="ECO:0000313" key="1">
    <source>
        <dbReference type="EMBL" id="TCG05190.1"/>
    </source>
</evidence>
<reference evidence="1 2" key="1">
    <citation type="submission" date="2017-02" db="EMBL/GenBank/DDBJ databases">
        <title>Paraburkholderia sophoroidis sp. nov. and Paraburkholderia steynii sp. nov. rhizobial symbionts of the fynbos legume Hypocalyptus sophoroides.</title>
        <authorList>
            <person name="Steenkamp E.T."/>
            <person name="Beukes C.W."/>
            <person name="Van Zyl E."/>
            <person name="Avontuur J."/>
            <person name="Chan W.Y."/>
            <person name="Hassen A."/>
            <person name="Palmer M."/>
            <person name="Mthombeni L."/>
            <person name="Phalane F."/>
            <person name="Sereme K."/>
            <person name="Venter S.N."/>
        </authorList>
    </citation>
    <scope>NUCLEOTIDE SEQUENCE [LARGE SCALE GENOMIC DNA]</scope>
    <source>
        <strain evidence="1 2">HC1.1ba</strain>
    </source>
</reference>
<protein>
    <submittedName>
        <fullName evidence="1">Uncharacterized protein</fullName>
    </submittedName>
</protein>
<comment type="caution">
    <text evidence="1">The sequence shown here is derived from an EMBL/GenBank/DDBJ whole genome shotgun (WGS) entry which is preliminary data.</text>
</comment>
<name>A0A4R0XBY4_9BURK</name>
<proteinExistence type="predicted"/>
<dbReference type="AlphaFoldDB" id="A0A4R0XBY4"/>
<organism evidence="1 2">
    <name type="scientific">Paraburkholderia steynii</name>
    <dbReference type="NCBI Taxonomy" id="1245441"/>
    <lineage>
        <taxon>Bacteria</taxon>
        <taxon>Pseudomonadati</taxon>
        <taxon>Pseudomonadota</taxon>
        <taxon>Betaproteobacteria</taxon>
        <taxon>Burkholderiales</taxon>
        <taxon>Burkholderiaceae</taxon>
        <taxon>Paraburkholderia</taxon>
    </lineage>
</organism>